<keyword evidence="7" id="KW-1185">Reference proteome</keyword>
<feature type="compositionally biased region" description="Low complexity" evidence="4">
    <location>
        <begin position="38"/>
        <end position="53"/>
    </location>
</feature>
<dbReference type="Pfam" id="PF12796">
    <property type="entry name" value="Ank_2"/>
    <property type="match status" value="1"/>
</dbReference>
<dbReference type="PANTHER" id="PTHR24180:SF45">
    <property type="entry name" value="POLY [ADP-RIBOSE] POLYMERASE TANKYRASE"/>
    <property type="match status" value="1"/>
</dbReference>
<dbReference type="PROSITE" id="PS00036">
    <property type="entry name" value="BZIP_BASIC"/>
    <property type="match status" value="1"/>
</dbReference>
<dbReference type="InterPro" id="IPR004827">
    <property type="entry name" value="bZIP"/>
</dbReference>
<dbReference type="GO" id="GO:0003700">
    <property type="term" value="F:DNA-binding transcription factor activity"/>
    <property type="evidence" value="ECO:0007669"/>
    <property type="project" value="InterPro"/>
</dbReference>
<sequence length="328" mass="35558">MSDTIERRRLQNRIAQRKFRQKRDEKRNQAAVAGQIESSTAASSIAVSSTSQIPTPPSQPATPATVEQSDPIAASSPNLDDVNFWALNTVDCFISGVDTSESMAEADYFRDLDFVAPSPAQASPTTAFDSFVPRHCTLLTPPSTSTHSGALQITPSAIPLYDGRDSKSLDSTSSNIRCTKDDAWLSTLHIAAQNGHDRIVRRLIQSNNANCDEKDSESRTPLMAAVIEGHEDVVSTLLSCGANINEVDGEGRSALHLAVLHRRERVIRVLLESCSDQSGRKLDINAYDGSGMTPLHVAVDRDFESGVDMLLQNGANLNFKARKAGSLH</sequence>
<dbReference type="PROSITE" id="PS50088">
    <property type="entry name" value="ANK_REPEAT"/>
    <property type="match status" value="3"/>
</dbReference>
<dbReference type="SMART" id="SM00248">
    <property type="entry name" value="ANK"/>
    <property type="match status" value="4"/>
</dbReference>
<dbReference type="AlphaFoldDB" id="A0A4Z1EK08"/>
<dbReference type="PROSITE" id="PS50297">
    <property type="entry name" value="ANK_REP_REGION"/>
    <property type="match status" value="3"/>
</dbReference>
<dbReference type="Gene3D" id="1.25.40.20">
    <property type="entry name" value="Ankyrin repeat-containing domain"/>
    <property type="match status" value="1"/>
</dbReference>
<accession>A0A4Z1EK08</accession>
<name>A0A4Z1EK08_9HELO</name>
<proteinExistence type="predicted"/>
<evidence type="ECO:0000313" key="7">
    <source>
        <dbReference type="Proteomes" id="UP000297910"/>
    </source>
</evidence>
<dbReference type="SUPFAM" id="SSF48403">
    <property type="entry name" value="Ankyrin repeat"/>
    <property type="match status" value="1"/>
</dbReference>
<evidence type="ECO:0000256" key="2">
    <source>
        <dbReference type="ARBA" id="ARBA00023043"/>
    </source>
</evidence>
<evidence type="ECO:0000256" key="1">
    <source>
        <dbReference type="ARBA" id="ARBA00022737"/>
    </source>
</evidence>
<dbReference type="Pfam" id="PF00023">
    <property type="entry name" value="Ank"/>
    <property type="match status" value="1"/>
</dbReference>
<evidence type="ECO:0000256" key="4">
    <source>
        <dbReference type="SAM" id="MobiDB-lite"/>
    </source>
</evidence>
<dbReference type="CDD" id="cd14688">
    <property type="entry name" value="bZIP_YAP"/>
    <property type="match status" value="1"/>
</dbReference>
<comment type="caution">
    <text evidence="6">The sequence shown here is derived from an EMBL/GenBank/DDBJ whole genome shotgun (WGS) entry which is preliminary data.</text>
</comment>
<feature type="region of interest" description="Disordered" evidence="4">
    <location>
        <begin position="1"/>
        <end position="73"/>
    </location>
</feature>
<dbReference type="Proteomes" id="UP000297910">
    <property type="component" value="Unassembled WGS sequence"/>
</dbReference>
<protein>
    <recommendedName>
        <fullName evidence="5">BZIP domain-containing protein</fullName>
    </recommendedName>
</protein>
<dbReference type="PANTHER" id="PTHR24180">
    <property type="entry name" value="CYCLIN-DEPENDENT KINASE INHIBITOR 2C-RELATED"/>
    <property type="match status" value="1"/>
</dbReference>
<evidence type="ECO:0000256" key="3">
    <source>
        <dbReference type="PROSITE-ProRule" id="PRU00023"/>
    </source>
</evidence>
<organism evidence="6 7">
    <name type="scientific">Botrytis paeoniae</name>
    <dbReference type="NCBI Taxonomy" id="278948"/>
    <lineage>
        <taxon>Eukaryota</taxon>
        <taxon>Fungi</taxon>
        <taxon>Dikarya</taxon>
        <taxon>Ascomycota</taxon>
        <taxon>Pezizomycotina</taxon>
        <taxon>Leotiomycetes</taxon>
        <taxon>Helotiales</taxon>
        <taxon>Sclerotiniaceae</taxon>
        <taxon>Botrytis</taxon>
    </lineage>
</organism>
<evidence type="ECO:0000259" key="5">
    <source>
        <dbReference type="PROSITE" id="PS00036"/>
    </source>
</evidence>
<feature type="repeat" description="ANK" evidence="3">
    <location>
        <begin position="250"/>
        <end position="282"/>
    </location>
</feature>
<keyword evidence="1" id="KW-0677">Repeat</keyword>
<feature type="repeat" description="ANK" evidence="3">
    <location>
        <begin position="217"/>
        <end position="249"/>
    </location>
</feature>
<feature type="domain" description="BZIP" evidence="5">
    <location>
        <begin position="7"/>
        <end position="22"/>
    </location>
</feature>
<dbReference type="InterPro" id="IPR002110">
    <property type="entry name" value="Ankyrin_rpt"/>
</dbReference>
<dbReference type="InterPro" id="IPR051637">
    <property type="entry name" value="Ank_repeat_dom-contain_49"/>
</dbReference>
<feature type="repeat" description="ANK" evidence="3">
    <location>
        <begin position="290"/>
        <end position="322"/>
    </location>
</feature>
<evidence type="ECO:0000313" key="6">
    <source>
        <dbReference type="EMBL" id="TGO12755.1"/>
    </source>
</evidence>
<dbReference type="EMBL" id="PQXI01000805">
    <property type="protein sequence ID" value="TGO12755.1"/>
    <property type="molecule type" value="Genomic_DNA"/>
</dbReference>
<keyword evidence="2 3" id="KW-0040">ANK repeat</keyword>
<gene>
    <name evidence="6" type="ORF">BPAE_0808g00010</name>
</gene>
<reference evidence="6 7" key="1">
    <citation type="submission" date="2017-12" db="EMBL/GenBank/DDBJ databases">
        <title>Comparative genomics of Botrytis spp.</title>
        <authorList>
            <person name="Valero-Jimenez C.A."/>
            <person name="Tapia P."/>
            <person name="Veloso J."/>
            <person name="Silva-Moreno E."/>
            <person name="Staats M."/>
            <person name="Valdes J.H."/>
            <person name="Van Kan J.A.L."/>
        </authorList>
    </citation>
    <scope>NUCLEOTIDE SEQUENCE [LARGE SCALE GENOMIC DNA]</scope>
    <source>
        <strain evidence="6 7">Bp0003</strain>
    </source>
</reference>
<dbReference type="InterPro" id="IPR036770">
    <property type="entry name" value="Ankyrin_rpt-contain_sf"/>
</dbReference>